<organism evidence="7 8">
    <name type="scientific">Pelomonas aquatica</name>
    <dbReference type="NCBI Taxonomy" id="431058"/>
    <lineage>
        <taxon>Bacteria</taxon>
        <taxon>Pseudomonadati</taxon>
        <taxon>Pseudomonadota</taxon>
        <taxon>Betaproteobacteria</taxon>
        <taxon>Burkholderiales</taxon>
        <taxon>Sphaerotilaceae</taxon>
        <taxon>Roseateles</taxon>
    </lineage>
</organism>
<dbReference type="EMBL" id="JAVDXQ010000001">
    <property type="protein sequence ID" value="MDR7295736.1"/>
    <property type="molecule type" value="Genomic_DNA"/>
</dbReference>
<evidence type="ECO:0000313" key="8">
    <source>
        <dbReference type="Proteomes" id="UP001180536"/>
    </source>
</evidence>
<sequence length="293" mass="33228">MKISVVIRTYNESNHLGALLQGIQDQQLGEHTVETVIVDSGSTDGTLEVAARFPVNVVGIRKEEFSFGRSLNIGCAAATGDVLVFVSGHCIPVDAHWLAELVKPIADGICASTYGRQIGDETSHFSERQIFGKYFPTQDKLPQDGFYCNNANAAVLKSIWAANRYDEELTGLEDMHLAKRLVSQGLKIGYASKSCVYHLHSETWAQVRRRFEREAIALQYIMPEVQLGLPDVMRYFFSAVFLDLGAALQERQMRAHFTSILRYRYNQFRGAHKGNHFHRRVSREMKEAYFYPR</sequence>
<comment type="cofactor">
    <cofactor evidence="1">
        <name>Mg(2+)</name>
        <dbReference type="ChEBI" id="CHEBI:18420"/>
    </cofactor>
</comment>
<proteinExistence type="inferred from homology"/>
<dbReference type="InterPro" id="IPR050256">
    <property type="entry name" value="Glycosyltransferase_2"/>
</dbReference>
<evidence type="ECO:0000256" key="2">
    <source>
        <dbReference type="ARBA" id="ARBA00006739"/>
    </source>
</evidence>
<dbReference type="Gene3D" id="3.90.550.10">
    <property type="entry name" value="Spore Coat Polysaccharide Biosynthesis Protein SpsA, Chain A"/>
    <property type="match status" value="1"/>
</dbReference>
<gene>
    <name evidence="7" type="ORF">J2X16_001057</name>
</gene>
<evidence type="ECO:0000256" key="5">
    <source>
        <dbReference type="ARBA" id="ARBA00022842"/>
    </source>
</evidence>
<dbReference type="Proteomes" id="UP001180536">
    <property type="component" value="Unassembled WGS sequence"/>
</dbReference>
<evidence type="ECO:0000313" key="7">
    <source>
        <dbReference type="EMBL" id="MDR7295736.1"/>
    </source>
</evidence>
<dbReference type="PANTHER" id="PTHR48090:SF10">
    <property type="entry name" value="GLUCOSYL-3-PHOSPHOGLYCERATE SYNTHASE"/>
    <property type="match status" value="1"/>
</dbReference>
<dbReference type="InterPro" id="IPR001173">
    <property type="entry name" value="Glyco_trans_2-like"/>
</dbReference>
<evidence type="ECO:0000259" key="6">
    <source>
        <dbReference type="Pfam" id="PF00535"/>
    </source>
</evidence>
<reference evidence="7 8" key="1">
    <citation type="submission" date="2023-07" db="EMBL/GenBank/DDBJ databases">
        <title>Sorghum-associated microbial communities from plants grown in Nebraska, USA.</title>
        <authorList>
            <person name="Schachtman D."/>
        </authorList>
    </citation>
    <scope>NUCLEOTIDE SEQUENCE [LARGE SCALE GENOMIC DNA]</scope>
    <source>
        <strain evidence="7 8">BE310</strain>
    </source>
</reference>
<name>A0ABU1Z537_9BURK</name>
<dbReference type="InterPro" id="IPR029044">
    <property type="entry name" value="Nucleotide-diphossugar_trans"/>
</dbReference>
<keyword evidence="8" id="KW-1185">Reference proteome</keyword>
<dbReference type="Pfam" id="PF00535">
    <property type="entry name" value="Glycos_transf_2"/>
    <property type="match status" value="1"/>
</dbReference>
<keyword evidence="4" id="KW-0808">Transferase</keyword>
<feature type="domain" description="Glycosyltransferase 2-like" evidence="6">
    <location>
        <begin position="4"/>
        <end position="158"/>
    </location>
</feature>
<protein>
    <submittedName>
        <fullName evidence="7">Glycosyltransferase involved in cell wall biosynthesis</fullName>
    </submittedName>
</protein>
<accession>A0ABU1Z537</accession>
<evidence type="ECO:0000256" key="3">
    <source>
        <dbReference type="ARBA" id="ARBA00022676"/>
    </source>
</evidence>
<dbReference type="SUPFAM" id="SSF53448">
    <property type="entry name" value="Nucleotide-diphospho-sugar transferases"/>
    <property type="match status" value="1"/>
</dbReference>
<comment type="similarity">
    <text evidence="2">Belongs to the glycosyltransferase 2 family.</text>
</comment>
<evidence type="ECO:0000256" key="1">
    <source>
        <dbReference type="ARBA" id="ARBA00001946"/>
    </source>
</evidence>
<dbReference type="RefSeq" id="WP_310342437.1">
    <property type="nucleotide sequence ID" value="NZ_JAVDXQ010000001.1"/>
</dbReference>
<dbReference type="PANTHER" id="PTHR48090">
    <property type="entry name" value="UNDECAPRENYL-PHOSPHATE 4-DEOXY-4-FORMAMIDO-L-ARABINOSE TRANSFERASE-RELATED"/>
    <property type="match status" value="1"/>
</dbReference>
<comment type="caution">
    <text evidence="7">The sequence shown here is derived from an EMBL/GenBank/DDBJ whole genome shotgun (WGS) entry which is preliminary data.</text>
</comment>
<evidence type="ECO:0000256" key="4">
    <source>
        <dbReference type="ARBA" id="ARBA00022679"/>
    </source>
</evidence>
<keyword evidence="5" id="KW-0460">Magnesium</keyword>
<keyword evidence="3" id="KW-0328">Glycosyltransferase</keyword>